<evidence type="ECO:0000313" key="3">
    <source>
        <dbReference type="EMBL" id="GGL41982.1"/>
    </source>
</evidence>
<comment type="caution">
    <text evidence="3">The sequence shown here is derived from an EMBL/GenBank/DDBJ whole genome shotgun (WGS) entry which is preliminary data.</text>
</comment>
<dbReference type="Proteomes" id="UP000638263">
    <property type="component" value="Unassembled WGS sequence"/>
</dbReference>
<dbReference type="AlphaFoldDB" id="A0A917RX82"/>
<dbReference type="Pfam" id="PF03713">
    <property type="entry name" value="DUF305"/>
    <property type="match status" value="1"/>
</dbReference>
<dbReference type="PANTHER" id="PTHR36933">
    <property type="entry name" value="SLL0788 PROTEIN"/>
    <property type="match status" value="1"/>
</dbReference>
<protein>
    <submittedName>
        <fullName evidence="3">DUF305 domain-containing protein</fullName>
    </submittedName>
</protein>
<keyword evidence="4" id="KW-1185">Reference proteome</keyword>
<reference evidence="3" key="2">
    <citation type="submission" date="2020-09" db="EMBL/GenBank/DDBJ databases">
        <authorList>
            <person name="Sun Q."/>
            <person name="Zhou Y."/>
        </authorList>
    </citation>
    <scope>NUCLEOTIDE SEQUENCE</scope>
    <source>
        <strain evidence="3">CGMCC 4.3508</strain>
    </source>
</reference>
<keyword evidence="1" id="KW-0472">Membrane</keyword>
<dbReference type="Gene3D" id="1.20.1260.10">
    <property type="match status" value="1"/>
</dbReference>
<accession>A0A917RX82</accession>
<feature type="domain" description="DUF305" evidence="2">
    <location>
        <begin position="72"/>
        <end position="223"/>
    </location>
</feature>
<name>A0A917RX82_9NOCA</name>
<evidence type="ECO:0000256" key="1">
    <source>
        <dbReference type="SAM" id="Phobius"/>
    </source>
</evidence>
<evidence type="ECO:0000259" key="2">
    <source>
        <dbReference type="Pfam" id="PF03713"/>
    </source>
</evidence>
<gene>
    <name evidence="3" type="ORF">GCM10011588_65920</name>
</gene>
<sequence>MTDMALTDTDTVMDTDTVTDRTHGDKPPKFCPPKMLRLTMVVLVAASVGVIGGWGLAVVPRSDAGHTRNSADVGFLQAMTTHHHQAVLMTQLASPQLEPLVGSLAMSIQTNQLIQVGQMQGWLQLWGDPVQPTESSMSWMGEEVADPGHMHGMADQSELDTLGSAVGRDANVLFLQLMLRHHHGGIDMATAAARIAGTDEVRALASTMVVDETREMEYMASLLDGFGATPLPETHHSPRQHSHPN</sequence>
<dbReference type="PANTHER" id="PTHR36933:SF1">
    <property type="entry name" value="SLL0788 PROTEIN"/>
    <property type="match status" value="1"/>
</dbReference>
<evidence type="ECO:0000313" key="4">
    <source>
        <dbReference type="Proteomes" id="UP000638263"/>
    </source>
</evidence>
<organism evidence="3 4">
    <name type="scientific">Nocardia jinanensis</name>
    <dbReference type="NCBI Taxonomy" id="382504"/>
    <lineage>
        <taxon>Bacteria</taxon>
        <taxon>Bacillati</taxon>
        <taxon>Actinomycetota</taxon>
        <taxon>Actinomycetes</taxon>
        <taxon>Mycobacteriales</taxon>
        <taxon>Nocardiaceae</taxon>
        <taxon>Nocardia</taxon>
    </lineage>
</organism>
<keyword evidence="1" id="KW-0812">Transmembrane</keyword>
<reference evidence="3" key="1">
    <citation type="journal article" date="2014" name="Int. J. Syst. Evol. Microbiol.">
        <title>Complete genome sequence of Corynebacterium casei LMG S-19264T (=DSM 44701T), isolated from a smear-ripened cheese.</title>
        <authorList>
            <consortium name="US DOE Joint Genome Institute (JGI-PGF)"/>
            <person name="Walter F."/>
            <person name="Albersmeier A."/>
            <person name="Kalinowski J."/>
            <person name="Ruckert C."/>
        </authorList>
    </citation>
    <scope>NUCLEOTIDE SEQUENCE</scope>
    <source>
        <strain evidence="3">CGMCC 4.3508</strain>
    </source>
</reference>
<proteinExistence type="predicted"/>
<dbReference type="EMBL" id="BMMH01000029">
    <property type="protein sequence ID" value="GGL41982.1"/>
    <property type="molecule type" value="Genomic_DNA"/>
</dbReference>
<dbReference type="InterPro" id="IPR012347">
    <property type="entry name" value="Ferritin-like"/>
</dbReference>
<feature type="transmembrane region" description="Helical" evidence="1">
    <location>
        <begin position="35"/>
        <end position="59"/>
    </location>
</feature>
<dbReference type="InterPro" id="IPR005183">
    <property type="entry name" value="DUF305_CopM-like"/>
</dbReference>
<keyword evidence="1" id="KW-1133">Transmembrane helix</keyword>